<keyword evidence="2" id="KW-1185">Reference proteome</keyword>
<evidence type="ECO:0000256" key="1">
    <source>
        <dbReference type="ARBA" id="ARBA00023186"/>
    </source>
</evidence>
<reference evidence="3" key="1">
    <citation type="submission" date="2022-11" db="UniProtKB">
        <authorList>
            <consortium name="WormBaseParasite"/>
        </authorList>
    </citation>
    <scope>IDENTIFICATION</scope>
</reference>
<sequence length="104" mass="11863">MHPIKSYELQISTSKSVKNFKLIGDLVIFQRLSDHFTYGPGFILAKVVSVGMGKGKDNPMKVKVGDEILLRARPYDCIIFDNIKYEYVNEEKIFGIFTKEADTL</sequence>
<evidence type="ECO:0000313" key="3">
    <source>
        <dbReference type="WBParaSite" id="ACRNAN_scaffold17601.g33033.t1"/>
    </source>
</evidence>
<protein>
    <submittedName>
        <fullName evidence="3">Chaperonin 10</fullName>
    </submittedName>
</protein>
<keyword evidence="1" id="KW-0143">Chaperone</keyword>
<dbReference type="InterPro" id="IPR011032">
    <property type="entry name" value="GroES-like_sf"/>
</dbReference>
<dbReference type="InterPro" id="IPR037124">
    <property type="entry name" value="Chaperonin_GroES_sf"/>
</dbReference>
<dbReference type="Gene3D" id="2.30.33.40">
    <property type="entry name" value="GroES chaperonin"/>
    <property type="match status" value="1"/>
</dbReference>
<dbReference type="Pfam" id="PF00166">
    <property type="entry name" value="Cpn10"/>
    <property type="match status" value="1"/>
</dbReference>
<dbReference type="AlphaFoldDB" id="A0A914D4F0"/>
<dbReference type="GO" id="GO:0005524">
    <property type="term" value="F:ATP binding"/>
    <property type="evidence" value="ECO:0007669"/>
    <property type="project" value="InterPro"/>
</dbReference>
<dbReference type="GO" id="GO:0044183">
    <property type="term" value="F:protein folding chaperone"/>
    <property type="evidence" value="ECO:0007669"/>
    <property type="project" value="InterPro"/>
</dbReference>
<dbReference type="CDD" id="cd00320">
    <property type="entry name" value="cpn10"/>
    <property type="match status" value="1"/>
</dbReference>
<organism evidence="2 3">
    <name type="scientific">Acrobeloides nanus</name>
    <dbReference type="NCBI Taxonomy" id="290746"/>
    <lineage>
        <taxon>Eukaryota</taxon>
        <taxon>Metazoa</taxon>
        <taxon>Ecdysozoa</taxon>
        <taxon>Nematoda</taxon>
        <taxon>Chromadorea</taxon>
        <taxon>Rhabditida</taxon>
        <taxon>Tylenchina</taxon>
        <taxon>Cephalobomorpha</taxon>
        <taxon>Cephaloboidea</taxon>
        <taxon>Cephalobidae</taxon>
        <taxon>Acrobeloides</taxon>
    </lineage>
</organism>
<dbReference type="SMART" id="SM00883">
    <property type="entry name" value="Cpn10"/>
    <property type="match status" value="1"/>
</dbReference>
<proteinExistence type="predicted"/>
<accession>A0A914D4F0</accession>
<name>A0A914D4F0_9BILA</name>
<evidence type="ECO:0000313" key="2">
    <source>
        <dbReference type="Proteomes" id="UP000887540"/>
    </source>
</evidence>
<dbReference type="InterPro" id="IPR020818">
    <property type="entry name" value="Chaperonin_GroES"/>
</dbReference>
<dbReference type="Proteomes" id="UP000887540">
    <property type="component" value="Unplaced"/>
</dbReference>
<dbReference type="SUPFAM" id="SSF50129">
    <property type="entry name" value="GroES-like"/>
    <property type="match status" value="1"/>
</dbReference>
<dbReference type="WBParaSite" id="ACRNAN_scaffold17601.g33033.t1">
    <property type="protein sequence ID" value="ACRNAN_scaffold17601.g33033.t1"/>
    <property type="gene ID" value="ACRNAN_scaffold17601.g33033"/>
</dbReference>